<evidence type="ECO:0008006" key="4">
    <source>
        <dbReference type="Google" id="ProtNLM"/>
    </source>
</evidence>
<dbReference type="SUPFAM" id="SSF52047">
    <property type="entry name" value="RNI-like"/>
    <property type="match status" value="1"/>
</dbReference>
<evidence type="ECO:0000313" key="2">
    <source>
        <dbReference type="EMBL" id="KZP08112.1"/>
    </source>
</evidence>
<evidence type="ECO:0000256" key="1">
    <source>
        <dbReference type="SAM" id="MobiDB-lite"/>
    </source>
</evidence>
<accession>A0A165X1Q2</accession>
<dbReference type="AlphaFoldDB" id="A0A165X1Q2"/>
<dbReference type="InterPro" id="IPR032675">
    <property type="entry name" value="LRR_dom_sf"/>
</dbReference>
<keyword evidence="3" id="KW-1185">Reference proteome</keyword>
<dbReference type="EMBL" id="KV417731">
    <property type="protein sequence ID" value="KZP08112.1"/>
    <property type="molecule type" value="Genomic_DNA"/>
</dbReference>
<feature type="compositionally biased region" description="Acidic residues" evidence="1">
    <location>
        <begin position="394"/>
        <end position="420"/>
    </location>
</feature>
<feature type="region of interest" description="Disordered" evidence="1">
    <location>
        <begin position="393"/>
        <end position="420"/>
    </location>
</feature>
<sequence>MVPIWLERSGGQPLNIVVRPIFDPTFDFEETEHENDAVNAILHNQAHRWKDVKLIVTKPMVSFLQNIPENLPMLHTLHIDGPISNLGIASLNNFKHASSLRVLTLDKRVSRLSPQFLPKVPWAQLTKCTLLKGGNYTCQDGYRVLSKAVHLQSFTIEIDATSTISPSTPSTGIRPADLRSLDLSVVRGAKTNDLLNLLTLPALAELQVTGRTQPNAPEYVAALITRSCCPLQRLALGNLGYPFTHDKLLELFKIIPTLPELELQLYASTGVDNAMMDLLTHKPDHDAGLCCLLPHLKIIKLAVHSAFSYEGFSAFLSSRRNVGACSERGMVLAELQEAVLVTWADFTASGRRAYHLPYETYDKFVELSIGGLDLYVHDGARLECALEDYFFPGDSEDDSDSEEEENEWNEEDSYDSDIYY</sequence>
<gene>
    <name evidence="2" type="ORF">FIBSPDRAFT_874859</name>
</gene>
<name>A0A165X1Q2_9AGAM</name>
<dbReference type="Gene3D" id="3.80.10.10">
    <property type="entry name" value="Ribonuclease Inhibitor"/>
    <property type="match status" value="1"/>
</dbReference>
<proteinExistence type="predicted"/>
<reference evidence="2 3" key="1">
    <citation type="journal article" date="2016" name="Mol. Biol. Evol.">
        <title>Comparative Genomics of Early-Diverging Mushroom-Forming Fungi Provides Insights into the Origins of Lignocellulose Decay Capabilities.</title>
        <authorList>
            <person name="Nagy L.G."/>
            <person name="Riley R."/>
            <person name="Tritt A."/>
            <person name="Adam C."/>
            <person name="Daum C."/>
            <person name="Floudas D."/>
            <person name="Sun H."/>
            <person name="Yadav J.S."/>
            <person name="Pangilinan J."/>
            <person name="Larsson K.H."/>
            <person name="Matsuura K."/>
            <person name="Barry K."/>
            <person name="Labutti K."/>
            <person name="Kuo R."/>
            <person name="Ohm R.A."/>
            <person name="Bhattacharya S.S."/>
            <person name="Shirouzu T."/>
            <person name="Yoshinaga Y."/>
            <person name="Martin F.M."/>
            <person name="Grigoriev I.V."/>
            <person name="Hibbett D.S."/>
        </authorList>
    </citation>
    <scope>NUCLEOTIDE SEQUENCE [LARGE SCALE GENOMIC DNA]</scope>
    <source>
        <strain evidence="2 3">CBS 109695</strain>
    </source>
</reference>
<protein>
    <recommendedName>
        <fullName evidence="4">RNI-like protein</fullName>
    </recommendedName>
</protein>
<dbReference type="Proteomes" id="UP000076532">
    <property type="component" value="Unassembled WGS sequence"/>
</dbReference>
<organism evidence="2 3">
    <name type="scientific">Athelia psychrophila</name>
    <dbReference type="NCBI Taxonomy" id="1759441"/>
    <lineage>
        <taxon>Eukaryota</taxon>
        <taxon>Fungi</taxon>
        <taxon>Dikarya</taxon>
        <taxon>Basidiomycota</taxon>
        <taxon>Agaricomycotina</taxon>
        <taxon>Agaricomycetes</taxon>
        <taxon>Agaricomycetidae</taxon>
        <taxon>Atheliales</taxon>
        <taxon>Atheliaceae</taxon>
        <taxon>Athelia</taxon>
    </lineage>
</organism>
<evidence type="ECO:0000313" key="3">
    <source>
        <dbReference type="Proteomes" id="UP000076532"/>
    </source>
</evidence>